<evidence type="ECO:0000256" key="1">
    <source>
        <dbReference type="ARBA" id="ARBA00022737"/>
    </source>
</evidence>
<dbReference type="EMBL" id="ASHM01032644">
    <property type="protein sequence ID" value="PNX77605.1"/>
    <property type="molecule type" value="Genomic_DNA"/>
</dbReference>
<feature type="domain" description="U-box" evidence="3">
    <location>
        <begin position="117"/>
        <end position="394"/>
    </location>
</feature>
<dbReference type="ExpressionAtlas" id="A0A2K3LGE7">
    <property type="expression patterns" value="baseline"/>
</dbReference>
<protein>
    <submittedName>
        <fullName evidence="4">U-box domain-containing protein 7-like</fullName>
    </submittedName>
</protein>
<dbReference type="SMART" id="SM00185">
    <property type="entry name" value="ARM"/>
    <property type="match status" value="5"/>
</dbReference>
<dbReference type="SUPFAM" id="SSF48371">
    <property type="entry name" value="ARM repeat"/>
    <property type="match status" value="1"/>
</dbReference>
<reference evidence="4 5" key="2">
    <citation type="journal article" date="2017" name="Front. Plant Sci.">
        <title>Gene Classification and Mining of Molecular Markers Useful in Red Clover (Trifolium pratense) Breeding.</title>
        <authorList>
            <person name="Istvanek J."/>
            <person name="Dluhosova J."/>
            <person name="Dluhos P."/>
            <person name="Patkova L."/>
            <person name="Nedelnik J."/>
            <person name="Repkova J."/>
        </authorList>
    </citation>
    <scope>NUCLEOTIDE SEQUENCE [LARGE SCALE GENOMIC DNA]</scope>
    <source>
        <strain evidence="5">cv. Tatra</strain>
        <tissue evidence="4">Young leaves</tissue>
    </source>
</reference>
<dbReference type="Pfam" id="PF25598">
    <property type="entry name" value="ARM_PUB"/>
    <property type="match status" value="1"/>
</dbReference>
<accession>A0A2K3LGE7</accession>
<feature type="non-terminal residue" evidence="4">
    <location>
        <position position="1"/>
    </location>
</feature>
<evidence type="ECO:0000313" key="4">
    <source>
        <dbReference type="EMBL" id="PNX77605.1"/>
    </source>
</evidence>
<dbReference type="PANTHER" id="PTHR46700">
    <property type="entry name" value="ARM REPEAT SUPERFAMILY PROTEIN"/>
    <property type="match status" value="1"/>
</dbReference>
<dbReference type="AlphaFoldDB" id="A0A2K3LGE7"/>
<organism evidence="4 5">
    <name type="scientific">Trifolium pratense</name>
    <name type="common">Red clover</name>
    <dbReference type="NCBI Taxonomy" id="57577"/>
    <lineage>
        <taxon>Eukaryota</taxon>
        <taxon>Viridiplantae</taxon>
        <taxon>Streptophyta</taxon>
        <taxon>Embryophyta</taxon>
        <taxon>Tracheophyta</taxon>
        <taxon>Spermatophyta</taxon>
        <taxon>Magnoliopsida</taxon>
        <taxon>eudicotyledons</taxon>
        <taxon>Gunneridae</taxon>
        <taxon>Pentapetalae</taxon>
        <taxon>rosids</taxon>
        <taxon>fabids</taxon>
        <taxon>Fabales</taxon>
        <taxon>Fabaceae</taxon>
        <taxon>Papilionoideae</taxon>
        <taxon>50 kb inversion clade</taxon>
        <taxon>NPAAA clade</taxon>
        <taxon>Hologalegina</taxon>
        <taxon>IRL clade</taxon>
        <taxon>Trifolieae</taxon>
        <taxon>Trifolium</taxon>
    </lineage>
</organism>
<comment type="caution">
    <text evidence="4">The sequence shown here is derived from an EMBL/GenBank/DDBJ whole genome shotgun (WGS) entry which is preliminary data.</text>
</comment>
<dbReference type="InterPro" id="IPR000225">
    <property type="entry name" value="Armadillo"/>
</dbReference>
<dbReference type="InterPro" id="IPR011989">
    <property type="entry name" value="ARM-like"/>
</dbReference>
<name>A0A2K3LGE7_TRIPR</name>
<feature type="repeat" description="ARM" evidence="2">
    <location>
        <begin position="243"/>
        <end position="282"/>
    </location>
</feature>
<dbReference type="InterPro" id="IPR058678">
    <property type="entry name" value="ARM_PUB"/>
</dbReference>
<evidence type="ECO:0000313" key="5">
    <source>
        <dbReference type="Proteomes" id="UP000236291"/>
    </source>
</evidence>
<gene>
    <name evidence="4" type="ORF">L195_g033573</name>
</gene>
<proteinExistence type="predicted"/>
<dbReference type="STRING" id="57577.A0A2K3LGE7"/>
<reference evidence="4 5" key="1">
    <citation type="journal article" date="2014" name="Am. J. Bot.">
        <title>Genome assembly and annotation for red clover (Trifolium pratense; Fabaceae).</title>
        <authorList>
            <person name="Istvanek J."/>
            <person name="Jaros M."/>
            <person name="Krenek A."/>
            <person name="Repkova J."/>
        </authorList>
    </citation>
    <scope>NUCLEOTIDE SEQUENCE [LARGE SCALE GENOMIC DNA]</scope>
    <source>
        <strain evidence="5">cv. Tatra</strain>
        <tissue evidence="4">Young leaves</tissue>
    </source>
</reference>
<dbReference type="PANTHER" id="PTHR46700:SF1">
    <property type="entry name" value="ARM REPEAT SUPERFAMILY PROTEIN"/>
    <property type="match status" value="1"/>
</dbReference>
<sequence>VHRRMAKCQRSNADSIVLDHRHNAKNTTAGNFRLSALFRRIIFDALSCGGTSRHRHHHRNESVCSASTVSSASFAAGSHKEKQQVREEKQEKLSDILNIQVHEIEAESKKEEILTELKQVVKELREEDSTKRRIAAARVRSLAKDDSEARGTLAMLGAISPLVGMLDSQDLHSQIDSLYALLNLGIGNDANKAAIVKIGAVHKMLKIVESSCVVDSSVSEAIVANFLGLSALDLNKPIIGSSGAIPFLVRTLQNLDNSSKGSSQVKQDAFRALYNLSINQANISFVLETDLVLFLINSIEDMEVSERVLSILSNLVSSPEGRKAISAVRDAITILVDVLNWTDSPKCQEKASYILMIMAHKAYADRQAMIEAGIVSSLLELTLVGTALAQKRASRILECFRVYKGKQVSGSCDGGNLGLTVSAPICSSSSSFVKSDGGGKEYIVDEANIMSDEKKAVKQLVQQSLQNNMMKIVKRANLKQDFVPSERFSSLTSSSTSKSLPF</sequence>
<dbReference type="Proteomes" id="UP000236291">
    <property type="component" value="Unassembled WGS sequence"/>
</dbReference>
<evidence type="ECO:0000259" key="3">
    <source>
        <dbReference type="Pfam" id="PF25598"/>
    </source>
</evidence>
<dbReference type="PROSITE" id="PS50176">
    <property type="entry name" value="ARM_REPEAT"/>
    <property type="match status" value="1"/>
</dbReference>
<evidence type="ECO:0000256" key="2">
    <source>
        <dbReference type="PROSITE-ProRule" id="PRU00259"/>
    </source>
</evidence>
<keyword evidence="1" id="KW-0677">Repeat</keyword>
<dbReference type="Gene3D" id="1.25.10.10">
    <property type="entry name" value="Leucine-rich Repeat Variant"/>
    <property type="match status" value="2"/>
</dbReference>
<dbReference type="InterPro" id="IPR016024">
    <property type="entry name" value="ARM-type_fold"/>
</dbReference>